<dbReference type="Pfam" id="PF11992">
    <property type="entry name" value="TgpA_N"/>
    <property type="match status" value="1"/>
</dbReference>
<dbReference type="AlphaFoldDB" id="A0A1S6HLJ5"/>
<feature type="domain" description="Transglutaminase-like" evidence="2">
    <location>
        <begin position="405"/>
        <end position="476"/>
    </location>
</feature>
<dbReference type="InterPro" id="IPR052901">
    <property type="entry name" value="Bact_TGase-like"/>
</dbReference>
<dbReference type="KEGG" id="spsw:Sps_01221"/>
<dbReference type="OrthoDB" id="9804872at2"/>
<evidence type="ECO:0000313" key="4">
    <source>
        <dbReference type="Proteomes" id="UP000189545"/>
    </source>
</evidence>
<feature type="transmembrane region" description="Helical" evidence="1">
    <location>
        <begin position="131"/>
        <end position="151"/>
    </location>
</feature>
<feature type="transmembrane region" description="Helical" evidence="1">
    <location>
        <begin position="36"/>
        <end position="54"/>
    </location>
</feature>
<dbReference type="GO" id="GO:0006508">
    <property type="term" value="P:proteolysis"/>
    <property type="evidence" value="ECO:0007669"/>
    <property type="project" value="UniProtKB-KW"/>
</dbReference>
<dbReference type="InterPro" id="IPR021878">
    <property type="entry name" value="TgpA_N"/>
</dbReference>
<sequence length="670" mass="76609">MKGSRQQEIISRHSLLWLLITNVVILLPLYDKLTPWSMAICGICLVWRYGIFMGRVAKPPRLLVTTLALASALTLALVTSKIGLLNGLINLLILGYSLKYIEMRDRRDVRIVVIVGYILIAITLLGQQSIYFSVLLTFIATINTCVLVSLYREDVKLNETARIGFSLIIQSLPLAALLFLVFPRLPPLWMMPQLKTEQTGISDEVSFGEIGRLTRSAALAFRVKFDGAPPRNHQLYWRALVLEDYDGQTWRQHDSIKMLESNHLAPRSRSDPKGPSLEYSVIAERSNQHWLFGLDVAFSDTADIVQLPDYRLYSPKSLTQKFQYRVKSIPSMPMDMTLTEHVRNINLQLPDQNNPRTHTLAKEFEARYPKPVNRLNAMMNYFTSQPYFYTLTPPPVGPQQIDDFLLENKAGFCVHYASALTFMARASGIPARMVTGYQGGEWNKQAQYLSIYQYMAHAWVEVWLEGRGWIRLDPTSMIAPERILEGFDAYFQGGDSYFMDSPFSALKLRNYPFLNELRQTFSSIDFYWSVWILGFDSSKQEQVLHQLLGKITREKIAFFMLSSLALIILVIAYSAGLLHFSRGKDKISSAYLKVCKLLDKKGVPRRFDQGPMDFCLTVESQLPVIAGDFSQLTQYYIALKYRTLTPSGRKSTTKLFIRLSRQLTLKLIKL</sequence>
<proteinExistence type="predicted"/>
<accession>A0A1S6HLJ5</accession>
<feature type="transmembrane region" description="Helical" evidence="1">
    <location>
        <begin position="108"/>
        <end position="125"/>
    </location>
</feature>
<feature type="transmembrane region" description="Helical" evidence="1">
    <location>
        <begin position="84"/>
        <end position="101"/>
    </location>
</feature>
<keyword evidence="1" id="KW-0472">Membrane</keyword>
<evidence type="ECO:0000313" key="3">
    <source>
        <dbReference type="EMBL" id="AQS36390.1"/>
    </source>
</evidence>
<evidence type="ECO:0000259" key="2">
    <source>
        <dbReference type="SMART" id="SM00460"/>
    </source>
</evidence>
<keyword evidence="4" id="KW-1185">Reference proteome</keyword>
<feature type="transmembrane region" description="Helical" evidence="1">
    <location>
        <begin position="163"/>
        <end position="182"/>
    </location>
</feature>
<dbReference type="PANTHER" id="PTHR42736:SF1">
    <property type="entry name" value="PROTEIN-GLUTAMINE GAMMA-GLUTAMYLTRANSFERASE"/>
    <property type="match status" value="1"/>
</dbReference>
<gene>
    <name evidence="3" type="ORF">Sps_01221</name>
</gene>
<dbReference type="GO" id="GO:0008233">
    <property type="term" value="F:peptidase activity"/>
    <property type="evidence" value="ECO:0007669"/>
    <property type="project" value="UniProtKB-KW"/>
</dbReference>
<organism evidence="3 4">
    <name type="scientific">Shewanella psychrophila</name>
    <dbReference type="NCBI Taxonomy" id="225848"/>
    <lineage>
        <taxon>Bacteria</taxon>
        <taxon>Pseudomonadati</taxon>
        <taxon>Pseudomonadota</taxon>
        <taxon>Gammaproteobacteria</taxon>
        <taxon>Alteromonadales</taxon>
        <taxon>Shewanellaceae</taxon>
        <taxon>Shewanella</taxon>
    </lineage>
</organism>
<dbReference type="InterPro" id="IPR002931">
    <property type="entry name" value="Transglutaminase-like"/>
</dbReference>
<dbReference type="SMART" id="SM00460">
    <property type="entry name" value="TGc"/>
    <property type="match status" value="1"/>
</dbReference>
<dbReference type="EMBL" id="CP014782">
    <property type="protein sequence ID" value="AQS36390.1"/>
    <property type="molecule type" value="Genomic_DNA"/>
</dbReference>
<dbReference type="RefSeq" id="WP_077751714.1">
    <property type="nucleotide sequence ID" value="NZ_CP014782.1"/>
</dbReference>
<keyword evidence="3" id="KW-0645">Protease</keyword>
<feature type="transmembrane region" description="Helical" evidence="1">
    <location>
        <begin position="61"/>
        <end position="78"/>
    </location>
</feature>
<dbReference type="Pfam" id="PF01841">
    <property type="entry name" value="Transglut_core"/>
    <property type="match status" value="1"/>
</dbReference>
<feature type="transmembrane region" description="Helical" evidence="1">
    <location>
        <begin position="12"/>
        <end position="30"/>
    </location>
</feature>
<dbReference type="STRING" id="225848.Sps_01221"/>
<dbReference type="Proteomes" id="UP000189545">
    <property type="component" value="Chromosome"/>
</dbReference>
<name>A0A1S6HLJ5_9GAMM</name>
<dbReference type="InterPro" id="IPR038765">
    <property type="entry name" value="Papain-like_cys_pep_sf"/>
</dbReference>
<keyword evidence="1" id="KW-0812">Transmembrane</keyword>
<feature type="transmembrane region" description="Helical" evidence="1">
    <location>
        <begin position="556"/>
        <end position="578"/>
    </location>
</feature>
<keyword evidence="3" id="KW-0378">Hydrolase</keyword>
<dbReference type="PANTHER" id="PTHR42736">
    <property type="entry name" value="PROTEIN-GLUTAMINE GAMMA-GLUTAMYLTRANSFERASE"/>
    <property type="match status" value="1"/>
</dbReference>
<dbReference type="SUPFAM" id="SSF54001">
    <property type="entry name" value="Cysteine proteinases"/>
    <property type="match status" value="1"/>
</dbReference>
<dbReference type="Pfam" id="PF13559">
    <property type="entry name" value="DUF4129"/>
    <property type="match status" value="1"/>
</dbReference>
<keyword evidence="1" id="KW-1133">Transmembrane helix</keyword>
<dbReference type="Gene3D" id="3.10.620.30">
    <property type="match status" value="1"/>
</dbReference>
<reference evidence="3 4" key="1">
    <citation type="submission" date="2016-03" db="EMBL/GenBank/DDBJ databases">
        <title>Complete genome sequence of Shewanella psychrophila WP2, a deep sea bacterium isolated from west Pacific sediment.</title>
        <authorList>
            <person name="Xu G."/>
            <person name="Jian H."/>
        </authorList>
    </citation>
    <scope>NUCLEOTIDE SEQUENCE [LARGE SCALE GENOMIC DNA]</scope>
    <source>
        <strain evidence="3 4">WP2</strain>
    </source>
</reference>
<dbReference type="InterPro" id="IPR025403">
    <property type="entry name" value="TgpA-like_C"/>
</dbReference>
<protein>
    <submittedName>
        <fullName evidence="3">Transglutaminase-like enzyme, predicted cysteine protease</fullName>
    </submittedName>
</protein>
<evidence type="ECO:0000256" key="1">
    <source>
        <dbReference type="SAM" id="Phobius"/>
    </source>
</evidence>